<evidence type="ECO:0000313" key="3">
    <source>
        <dbReference type="Proteomes" id="UP000045824"/>
    </source>
</evidence>
<gene>
    <name evidence="2" type="ORF">CBW52_17745</name>
    <name evidence="1" type="ORF">ERS008491_01619</name>
</gene>
<reference evidence="2 4" key="2">
    <citation type="submission" date="2017-05" db="EMBL/GenBank/DDBJ databases">
        <title>Whole genome sequencing of Yersinia kristensenii.</title>
        <authorList>
            <person name="Campioni F."/>
        </authorList>
    </citation>
    <scope>NUCLEOTIDE SEQUENCE [LARGE SCALE GENOMIC DNA]</scope>
    <source>
        <strain evidence="2 4">CFSAN060538</strain>
    </source>
</reference>
<dbReference type="Proteomes" id="UP000045824">
    <property type="component" value="Unassembled WGS sequence"/>
</dbReference>
<dbReference type="GeneID" id="61906585"/>
<dbReference type="OrthoDB" id="9775333at2"/>
<dbReference type="InterPro" id="IPR010263">
    <property type="entry name" value="T6SS_TssK"/>
</dbReference>
<protein>
    <submittedName>
        <fullName evidence="1">Type VI secretion protein</fullName>
    </submittedName>
    <submittedName>
        <fullName evidence="2">Type VI secretion system-associated protein</fullName>
    </submittedName>
</protein>
<name>A0A0T9L3Z7_YERKR</name>
<dbReference type="Proteomes" id="UP000195840">
    <property type="component" value="Unassembled WGS sequence"/>
</dbReference>
<sequence length="449" mass="50795">MKIYRPLWNEGALLSPQQFQQQSEWESFRSVGVASLASPFPWGVEQVEFDDNLLSSGLIQIRHLRLWLPDGTLVDTLNSDLPPVARELVINQLVGQEAVTVMLALPLMQPGTSNVQQEATVSERPLRYCEEWVTVPDAFGPEEESMAVARFNLTIRFQHESNESWKTCAIARLVRDGQGGWRQDPQFIPPMVLFSASPILRERLVLLNRQLRSRRQRLMSMRRESNERLADFAVADVSLFWLLNALNSHARVLTEYERFPARHPEQVWAELARLAGSMLTFSLDSDLDAIPGYDHTEPGNTFPPLFDLISGLLEASLPSRVIALEMSRPDEQTWKASLHDVRLREEADLYLSVRSDIPAWQIAERFPALCKAGSPDDVNEIYSVALKGIPLIAVNRVPAALPVRLENQYFALDMESVAARDMLEQGVCMFYVPSLLGSLELELFAVLRS</sequence>
<evidence type="ECO:0000313" key="2">
    <source>
        <dbReference type="EMBL" id="OVZ78947.1"/>
    </source>
</evidence>
<organism evidence="1 3">
    <name type="scientific">Yersinia kristensenii</name>
    <dbReference type="NCBI Taxonomy" id="28152"/>
    <lineage>
        <taxon>Bacteria</taxon>
        <taxon>Pseudomonadati</taxon>
        <taxon>Pseudomonadota</taxon>
        <taxon>Gammaproteobacteria</taxon>
        <taxon>Enterobacterales</taxon>
        <taxon>Yersiniaceae</taxon>
        <taxon>Yersinia</taxon>
    </lineage>
</organism>
<evidence type="ECO:0000313" key="4">
    <source>
        <dbReference type="Proteomes" id="UP000195840"/>
    </source>
</evidence>
<reference evidence="1 3" key="1">
    <citation type="submission" date="2015-03" db="EMBL/GenBank/DDBJ databases">
        <authorList>
            <person name="Murphy D."/>
        </authorList>
    </citation>
    <scope>NUCLEOTIDE SEQUENCE [LARGE SCALE GENOMIC DNA]</scope>
    <source>
        <strain evidence="1 3">FCF326</strain>
    </source>
</reference>
<dbReference type="Pfam" id="PF05936">
    <property type="entry name" value="T6SS_VasE"/>
    <property type="match status" value="1"/>
</dbReference>
<dbReference type="EMBL" id="CPYI01000005">
    <property type="protein sequence ID" value="CNE56570.1"/>
    <property type="molecule type" value="Genomic_DNA"/>
</dbReference>
<dbReference type="AlphaFoldDB" id="A0A0T9L3Z7"/>
<keyword evidence="4" id="KW-1185">Reference proteome</keyword>
<dbReference type="NCBIfam" id="TIGR03353">
    <property type="entry name" value="VI_chp_4"/>
    <property type="match status" value="1"/>
</dbReference>
<dbReference type="PANTHER" id="PTHR35566:SF1">
    <property type="entry name" value="TYPE VI SECRETION SYSTEM BASEPLATE COMPONENT TSSK1"/>
    <property type="match status" value="1"/>
</dbReference>
<proteinExistence type="predicted"/>
<dbReference type="EMBL" id="NHOG01000019">
    <property type="protein sequence ID" value="OVZ78947.1"/>
    <property type="molecule type" value="Genomic_DNA"/>
</dbReference>
<dbReference type="PANTHER" id="PTHR35566">
    <property type="entry name" value="BLR3599 PROTEIN"/>
    <property type="match status" value="1"/>
</dbReference>
<accession>A0A0T9L3Z7</accession>
<evidence type="ECO:0000313" key="1">
    <source>
        <dbReference type="EMBL" id="CNE56570.1"/>
    </source>
</evidence>
<dbReference type="RefSeq" id="WP_004392189.1">
    <property type="nucleotide sequence ID" value="NZ_CABHXL010000052.1"/>
</dbReference>